<evidence type="ECO:0000256" key="2">
    <source>
        <dbReference type="SAM" id="MobiDB-lite"/>
    </source>
</evidence>
<organism evidence="3 4">
    <name type="scientific">Nannochloropsis salina CCMP1776</name>
    <dbReference type="NCBI Taxonomy" id="1027361"/>
    <lineage>
        <taxon>Eukaryota</taxon>
        <taxon>Sar</taxon>
        <taxon>Stramenopiles</taxon>
        <taxon>Ochrophyta</taxon>
        <taxon>Eustigmatophyceae</taxon>
        <taxon>Eustigmatales</taxon>
        <taxon>Monodopsidaceae</taxon>
        <taxon>Microchloropsis</taxon>
        <taxon>Microchloropsis salina</taxon>
    </lineage>
</organism>
<accession>A0A4D9CNS6</accession>
<name>A0A4D9CNS6_9STRA</name>
<comment type="caution">
    <text evidence="3">The sequence shown here is derived from an EMBL/GenBank/DDBJ whole genome shotgun (WGS) entry which is preliminary data.</text>
</comment>
<feature type="region of interest" description="Disordered" evidence="2">
    <location>
        <begin position="33"/>
        <end position="55"/>
    </location>
</feature>
<evidence type="ECO:0000256" key="1">
    <source>
        <dbReference type="ARBA" id="ARBA00008889"/>
    </source>
</evidence>
<sequence>MPGNLAFRRADVLSISSYQGAWIFGVGEEGREGWKGASEADAGGTRGGREAAEEEIEIDRRRRTGNVSLCGEMVIGFFPSWGTFDGYETFLKENKPLRETHNFKFGALDGELLDTAGVEKISKLPGKLELYTKLAFALKQPSTRLAKTLKAAPTKLTRAIKLSFEEGKEDGEEAAAPAEEPAAE</sequence>
<dbReference type="EMBL" id="SDOX01000158">
    <property type="protein sequence ID" value="TFJ80812.1"/>
    <property type="molecule type" value="Genomic_DNA"/>
</dbReference>
<reference evidence="3 4" key="1">
    <citation type="submission" date="2019-01" db="EMBL/GenBank/DDBJ databases">
        <title>Nuclear Genome Assembly of the Microalgal Biofuel strain Nannochloropsis salina CCMP1776.</title>
        <authorList>
            <person name="Hovde B."/>
        </authorList>
    </citation>
    <scope>NUCLEOTIDE SEQUENCE [LARGE SCALE GENOMIC DNA]</scope>
    <source>
        <strain evidence="3 4">CCMP1776</strain>
    </source>
</reference>
<dbReference type="SUPFAM" id="SSF160369">
    <property type="entry name" value="Ribosomal protein L10-like"/>
    <property type="match status" value="1"/>
</dbReference>
<dbReference type="Proteomes" id="UP000355283">
    <property type="component" value="Unassembled WGS sequence"/>
</dbReference>
<comment type="similarity">
    <text evidence="1">Belongs to the universal ribosomal protein uL10 family.</text>
</comment>
<gene>
    <name evidence="3" type="ORF">NSK_007989</name>
</gene>
<evidence type="ECO:0000313" key="4">
    <source>
        <dbReference type="Proteomes" id="UP000355283"/>
    </source>
</evidence>
<evidence type="ECO:0000313" key="3">
    <source>
        <dbReference type="EMBL" id="TFJ80812.1"/>
    </source>
</evidence>
<dbReference type="OrthoDB" id="360689at2759"/>
<feature type="region of interest" description="Disordered" evidence="2">
    <location>
        <begin position="164"/>
        <end position="184"/>
    </location>
</feature>
<feature type="compositionally biased region" description="Low complexity" evidence="2">
    <location>
        <begin position="174"/>
        <end position="184"/>
    </location>
</feature>
<dbReference type="AlphaFoldDB" id="A0A4D9CNS6"/>
<dbReference type="InterPro" id="IPR043141">
    <property type="entry name" value="Ribosomal_uL10-like_sf"/>
</dbReference>
<keyword evidence="4" id="KW-1185">Reference proteome</keyword>
<proteinExistence type="inferred from homology"/>
<protein>
    <submittedName>
        <fullName evidence="3">Uncharacterized protein</fullName>
    </submittedName>
</protein>